<protein>
    <recommendedName>
        <fullName evidence="4">Ran-specific GTPase-activating protein 30</fullName>
    </recommendedName>
</protein>
<feature type="compositionally biased region" description="Acidic residues" evidence="1">
    <location>
        <begin position="355"/>
        <end position="375"/>
    </location>
</feature>
<feature type="region of interest" description="Disordered" evidence="1">
    <location>
        <begin position="344"/>
        <end position="387"/>
    </location>
</feature>
<dbReference type="eggNOG" id="ENOG502R7I3">
    <property type="taxonomic scope" value="Eukaryota"/>
</dbReference>
<evidence type="ECO:0000313" key="2">
    <source>
        <dbReference type="EMBL" id="CCK70604.1"/>
    </source>
</evidence>
<dbReference type="InterPro" id="IPR008812">
    <property type="entry name" value="Ran_GTP-bd-rel"/>
</dbReference>
<dbReference type="OrthoDB" id="512915at2759"/>
<accession>J7S6V5</accession>
<dbReference type="KEGG" id="kng:KNAG_0E03470"/>
<proteinExistence type="predicted"/>
<dbReference type="EMBL" id="HE978318">
    <property type="protein sequence ID" value="CCK70604.1"/>
    <property type="molecule type" value="Genomic_DNA"/>
</dbReference>
<dbReference type="OMA" id="QSMFFTA"/>
<evidence type="ECO:0000313" key="3">
    <source>
        <dbReference type="Proteomes" id="UP000006310"/>
    </source>
</evidence>
<dbReference type="GO" id="GO:0030695">
    <property type="term" value="F:GTPase regulator activity"/>
    <property type="evidence" value="ECO:0007669"/>
    <property type="project" value="EnsemblFungi"/>
</dbReference>
<dbReference type="RefSeq" id="XP_022464850.1">
    <property type="nucleotide sequence ID" value="XM_022608345.1"/>
</dbReference>
<organism evidence="2 3">
    <name type="scientific">Huiozyma naganishii (strain ATCC MYA-139 / BCRC 22969 / CBS 8797 / KCTC 17520 / NBRC 10181 / NCYC 3082 / Yp74L-3)</name>
    <name type="common">Yeast</name>
    <name type="synonym">Kazachstania naganishii</name>
    <dbReference type="NCBI Taxonomy" id="1071383"/>
    <lineage>
        <taxon>Eukaryota</taxon>
        <taxon>Fungi</taxon>
        <taxon>Dikarya</taxon>
        <taxon>Ascomycota</taxon>
        <taxon>Saccharomycotina</taxon>
        <taxon>Saccharomycetes</taxon>
        <taxon>Saccharomycetales</taxon>
        <taxon>Saccharomycetaceae</taxon>
        <taxon>Huiozyma</taxon>
    </lineage>
</organism>
<evidence type="ECO:0008006" key="4">
    <source>
        <dbReference type="Google" id="ProtNLM"/>
    </source>
</evidence>
<evidence type="ECO:0000256" key="1">
    <source>
        <dbReference type="SAM" id="MobiDB-lite"/>
    </source>
</evidence>
<dbReference type="Proteomes" id="UP000006310">
    <property type="component" value="Chromosome 5"/>
</dbReference>
<name>J7S6V5_HUIN7</name>
<gene>
    <name evidence="2" type="primary">KNAG0E03470</name>
    <name evidence="2" type="ordered locus">KNAG_0E03470</name>
</gene>
<sequence length="387" mass="43562">MRKKGNRMLTIVLTSYRNRVSTMDEFFAKAGSQVVSFAIKSGISLASSYAIKRISNFVVQIPHEDAWKIDVLRAKLEDRIDIISNSIDLVRLVAARGNTNLQSTLKLTKSLKEDIDTFDERIEELLEGVTGTTDTKRQGKAIKDVEGYINDLLKRIEEITPFINLSLTTSGANLSSALSKQISPGLLLQASNHVIKSNELFSLQDAAAERVQVGPVFEVTLFSIFYNANSENRVIWKEDMKKAHVTVERLKGGIEVFDYFLNIKQSFDDERYHNTEDGEEEPLELSVPIGSILKIFFSVSGKLLKLEESDQPVLVLKTSDDSIDGKGSVKSNISSTPAKWYAFGAYEKTEVPTSSDDEEEDEDEDEEEEEEEEEEKEKKKKQLETNP</sequence>
<dbReference type="PANTHER" id="PTHR31010:SF2">
    <property type="entry name" value="RAN-SPECIFIC GTPASE-ACTIVATING PROTEIN 30"/>
    <property type="match status" value="1"/>
</dbReference>
<dbReference type="HOGENOM" id="CLU_014536_0_0_1"/>
<reference evidence="2 3" key="1">
    <citation type="journal article" date="2011" name="Proc. Natl. Acad. Sci. U.S.A.">
        <title>Evolutionary erosion of yeast sex chromosomes by mating-type switching accidents.</title>
        <authorList>
            <person name="Gordon J.L."/>
            <person name="Armisen D."/>
            <person name="Proux-Wera E."/>
            <person name="Oheigeartaigh S.S."/>
            <person name="Byrne K.P."/>
            <person name="Wolfe K.H."/>
        </authorList>
    </citation>
    <scope>NUCLEOTIDE SEQUENCE [LARGE SCALE GENOMIC DNA]</scope>
    <source>
        <strain evidence="3">ATCC MYA-139 / BCRC 22969 / CBS 8797 / CCRC 22969 / KCTC 17520 / NBRC 10181 / NCYC 3082</strain>
    </source>
</reference>
<dbReference type="AlphaFoldDB" id="J7S6V5"/>
<reference evidence="3" key="2">
    <citation type="submission" date="2012-08" db="EMBL/GenBank/DDBJ databases">
        <title>Genome sequence of Kazachstania naganishii.</title>
        <authorList>
            <person name="Gordon J.L."/>
            <person name="Armisen D."/>
            <person name="Proux-Wera E."/>
            <person name="OhEigeartaigh S.S."/>
            <person name="Byrne K.P."/>
            <person name="Wolfe K.H."/>
        </authorList>
    </citation>
    <scope>NUCLEOTIDE SEQUENCE [LARGE SCALE GENOMIC DNA]</scope>
    <source>
        <strain evidence="3">ATCC MYA-139 / BCRC 22969 / CBS 8797 / CCRC 22969 / KCTC 17520 / NBRC 10181 / NCYC 3082</strain>
    </source>
</reference>
<dbReference type="GeneID" id="34526304"/>
<dbReference type="Pfam" id="PF05508">
    <property type="entry name" value="Ran-binding"/>
    <property type="match status" value="1"/>
</dbReference>
<dbReference type="GO" id="GO:0005634">
    <property type="term" value="C:nucleus"/>
    <property type="evidence" value="ECO:0007669"/>
    <property type="project" value="EnsemblFungi"/>
</dbReference>
<dbReference type="PANTHER" id="PTHR31010">
    <property type="entry name" value="RAN-SPECIFIC GTPASE-ACTIVATING PROTEIN 30-RELATED"/>
    <property type="match status" value="1"/>
</dbReference>
<dbReference type="GO" id="GO:0005737">
    <property type="term" value="C:cytoplasm"/>
    <property type="evidence" value="ECO:0007669"/>
    <property type="project" value="EnsemblFungi"/>
</dbReference>
<keyword evidence="3" id="KW-1185">Reference proteome</keyword>